<reference evidence="10" key="1">
    <citation type="submission" date="2020-05" db="EMBL/GenBank/DDBJ databases">
        <title>Phylogenomic resolution of chytrid fungi.</title>
        <authorList>
            <person name="Stajich J.E."/>
            <person name="Amses K."/>
            <person name="Simmons R."/>
            <person name="Seto K."/>
            <person name="Myers J."/>
            <person name="Bonds A."/>
            <person name="Quandt C.A."/>
            <person name="Barry K."/>
            <person name="Liu P."/>
            <person name="Grigoriev I."/>
            <person name="Longcore J.E."/>
            <person name="James T.Y."/>
        </authorList>
    </citation>
    <scope>NUCLEOTIDE SEQUENCE</scope>
    <source>
        <strain evidence="10">JEL0318</strain>
    </source>
</reference>
<evidence type="ECO:0000256" key="6">
    <source>
        <dbReference type="SAM" id="MobiDB-lite"/>
    </source>
</evidence>
<feature type="domain" description="THO complex subunitTHOC2 N-terminal" evidence="8">
    <location>
        <begin position="692"/>
        <end position="767"/>
    </location>
</feature>
<evidence type="ECO:0000313" key="10">
    <source>
        <dbReference type="EMBL" id="KAJ3048542.1"/>
    </source>
</evidence>
<evidence type="ECO:0000256" key="4">
    <source>
        <dbReference type="ARBA" id="ARBA00023242"/>
    </source>
</evidence>
<sequence>MAVQTTLVTDDILRTWTTGGRQALLNAVTKLFAESTSCDSTSQLRAIRALCYDLVSAAVKGTLSPVSHASEFLQNIYHVITGEVGPVIGEEVKAYPGPTGVKDKLTIPSLLVDCLHMFESHTDAGAVTLVGFAGGMGPVQRQNFVMLIKDLIAKNFIPPQMIKERLDDVMEQLGIWRPWGWIERTTARLRTKDKYTQNKFNLLREETEGYSKLVVELFNTLPTPTSDIYAADRRSTRKSAAELRKKRVQSAVGKAQQVIKSLVGQFGLDPNRVLDLILDMFTANVSDQWDFFIELLRSNSNWSNSQRTETVNGKERVVNVPNDVCSQILGFKFDFYNMADTVVIVPTVLFYMAAVLVREGVVGLDALYPHLSPGDEAMEEEYRKYLREQEKPRPPRFGDQAKRLGDMLLADQLPVREEDSATPKPEVRAPDPRLKPRPNQKAQLTIALLAVGEVTGAFQMLDKYPHLNDIYPEITENFCRLLHVNLEPIYSKLRPLPTRKEVECNKAYNISLFARGCSVFEKAVTTRSGPVSARHFFYDPWKERVVLSADLGTAMKRIRVWLGYVGVHLNRDMVLFAKIVRIARAYVEETTADGTINDEIRTSVLSLTCEHLLPALSLADANSPIAYEIWALLKHFPYRTRFQVYAEWKKKYNEHVELRAAANQCRKDCKYLLDRITSKDQGVNNKQLGRQFGKVVHANPINFFQTVFMRLKTHNNFITFVSESLRYFSDLDFDVLNFCLLDSLSETREERIGADMMSIAPWLNNMSQFAATVCKKQERLDLEPILHYVTNRIADGQVYDLYVFNEILVQMSGTRFVDEVGVDQMDVLAGGDCLRRSAFVFEPQKYHRRSGTRLAVALRDTGVAGKLVVLSAIRKQDLVFEERMPLKVLSWLNDQAQKIIMHYLDFATQFMRVGYEVLIPGLELLCNDFGLEPGFALTLLRPVQKPKLLHHMQSAIDVNGRAQTERVGQGPFSAAGSTPGTPARDARDVVPMDVDEKPKEPANTNTNFLIAPPPPIPEYYKPYTQILTSLDSIPARVWEGISPSFYYTFWTLDLGDIVFPGDRYKAEQAKLQQSVRHLEDELRRHRQMTPAEIENLQRQKRKEVTVLEGLPGEVRTGQARVRIVLERLKEESKGWISRKVQRTDNVTNLIQHFLQPRILMSPTDAVYCAKFVLLMHSMGTPNMATITLLDKIFSSNYLHATIFAATEAEAKNYGLFLATMLEVLTRWRENENLYKAQAQGDNLPGFWLRWPPNPPGNFVPEYVKFGQFRQAMKKWHEKITKAVTNALSSGNFMQIRNSLFVLNRIDKTFPIVREFGLEIEQVVKKVEQEETRKDLKQMAMMYL</sequence>
<keyword evidence="11" id="KW-1185">Reference proteome</keyword>
<dbReference type="PANTHER" id="PTHR21597">
    <property type="entry name" value="THO2 PROTEIN"/>
    <property type="match status" value="1"/>
</dbReference>
<dbReference type="InterPro" id="IPR021418">
    <property type="entry name" value="THO_THOC2_C"/>
</dbReference>
<evidence type="ECO:0000259" key="9">
    <source>
        <dbReference type="Pfam" id="PF16134"/>
    </source>
</evidence>
<feature type="compositionally biased region" description="Basic and acidic residues" evidence="6">
    <location>
        <begin position="414"/>
        <end position="434"/>
    </location>
</feature>
<dbReference type="GO" id="GO:0006406">
    <property type="term" value="P:mRNA export from nucleus"/>
    <property type="evidence" value="ECO:0007669"/>
    <property type="project" value="InterPro"/>
</dbReference>
<keyword evidence="5" id="KW-0175">Coiled coil</keyword>
<dbReference type="InterPro" id="IPR021726">
    <property type="entry name" value="THO_THOC2_N"/>
</dbReference>
<name>A0AAD5SAU5_9FUNG</name>
<evidence type="ECO:0000313" key="11">
    <source>
        <dbReference type="Proteomes" id="UP001212841"/>
    </source>
</evidence>
<dbReference type="GO" id="GO:0006397">
    <property type="term" value="P:mRNA processing"/>
    <property type="evidence" value="ECO:0007669"/>
    <property type="project" value="InterPro"/>
</dbReference>
<dbReference type="GO" id="GO:0003729">
    <property type="term" value="F:mRNA binding"/>
    <property type="evidence" value="ECO:0007669"/>
    <property type="project" value="TreeGrafter"/>
</dbReference>
<comment type="caution">
    <text evidence="10">The sequence shown here is derived from an EMBL/GenBank/DDBJ whole genome shotgun (WGS) entry which is preliminary data.</text>
</comment>
<dbReference type="InterPro" id="IPR040007">
    <property type="entry name" value="Tho2"/>
</dbReference>
<dbReference type="EMBL" id="JADGJD010000775">
    <property type="protein sequence ID" value="KAJ3048542.1"/>
    <property type="molecule type" value="Genomic_DNA"/>
</dbReference>
<evidence type="ECO:0000256" key="1">
    <source>
        <dbReference type="ARBA" id="ARBA00004123"/>
    </source>
</evidence>
<gene>
    <name evidence="10" type="primary">THOC2</name>
    <name evidence="10" type="ORF">HK097_010447</name>
</gene>
<dbReference type="InterPro" id="IPR032302">
    <property type="entry name" value="THOC2_N"/>
</dbReference>
<dbReference type="PANTHER" id="PTHR21597:SF0">
    <property type="entry name" value="THO COMPLEX SUBUNIT 2"/>
    <property type="match status" value="1"/>
</dbReference>
<evidence type="ECO:0000256" key="2">
    <source>
        <dbReference type="ARBA" id="ARBA00007857"/>
    </source>
</evidence>
<feature type="non-terminal residue" evidence="10">
    <location>
        <position position="1343"/>
    </location>
</feature>
<feature type="domain" description="THO complex subunit 2 N-terminal" evidence="9">
    <location>
        <begin position="8"/>
        <end position="679"/>
    </location>
</feature>
<comment type="similarity">
    <text evidence="2">Belongs to the THOC2 family.</text>
</comment>
<evidence type="ECO:0000259" key="8">
    <source>
        <dbReference type="Pfam" id="PF11732"/>
    </source>
</evidence>
<comment type="subcellular location">
    <subcellularLocation>
        <location evidence="1">Nucleus</location>
    </subcellularLocation>
</comment>
<feature type="region of interest" description="Disordered" evidence="6">
    <location>
        <begin position="414"/>
        <end position="439"/>
    </location>
</feature>
<accession>A0AAD5SAU5</accession>
<dbReference type="Pfam" id="PF16134">
    <property type="entry name" value="THOC2_N"/>
    <property type="match status" value="1"/>
</dbReference>
<feature type="coiled-coil region" evidence="5">
    <location>
        <begin position="1061"/>
        <end position="1088"/>
    </location>
</feature>
<evidence type="ECO:0000256" key="3">
    <source>
        <dbReference type="ARBA" id="ARBA00019596"/>
    </source>
</evidence>
<dbReference type="Proteomes" id="UP001212841">
    <property type="component" value="Unassembled WGS sequence"/>
</dbReference>
<dbReference type="Pfam" id="PF11262">
    <property type="entry name" value="Tho2"/>
    <property type="match status" value="1"/>
</dbReference>
<proteinExistence type="inferred from homology"/>
<evidence type="ECO:0000259" key="7">
    <source>
        <dbReference type="Pfam" id="PF11262"/>
    </source>
</evidence>
<keyword evidence="4" id="KW-0539">Nucleus</keyword>
<protein>
    <recommendedName>
        <fullName evidence="3">THO complex subunit 2</fullName>
    </recommendedName>
</protein>
<organism evidence="10 11">
    <name type="scientific">Rhizophlyctis rosea</name>
    <dbReference type="NCBI Taxonomy" id="64517"/>
    <lineage>
        <taxon>Eukaryota</taxon>
        <taxon>Fungi</taxon>
        <taxon>Fungi incertae sedis</taxon>
        <taxon>Chytridiomycota</taxon>
        <taxon>Chytridiomycota incertae sedis</taxon>
        <taxon>Chytridiomycetes</taxon>
        <taxon>Rhizophlyctidales</taxon>
        <taxon>Rhizophlyctidaceae</taxon>
        <taxon>Rhizophlyctis</taxon>
    </lineage>
</organism>
<dbReference type="Pfam" id="PF11732">
    <property type="entry name" value="Thoc2"/>
    <property type="match status" value="1"/>
</dbReference>
<evidence type="ECO:0000256" key="5">
    <source>
        <dbReference type="SAM" id="Coils"/>
    </source>
</evidence>
<dbReference type="GO" id="GO:0000445">
    <property type="term" value="C:THO complex part of transcription export complex"/>
    <property type="evidence" value="ECO:0007669"/>
    <property type="project" value="TreeGrafter"/>
</dbReference>
<feature type="region of interest" description="Disordered" evidence="6">
    <location>
        <begin position="967"/>
        <end position="986"/>
    </location>
</feature>
<feature type="domain" description="THO complex subunitTHOC2 C-terminal" evidence="7">
    <location>
        <begin position="1038"/>
        <end position="1342"/>
    </location>
</feature>